<evidence type="ECO:0000313" key="3">
    <source>
        <dbReference type="Proteomes" id="UP001597546"/>
    </source>
</evidence>
<protein>
    <submittedName>
        <fullName evidence="2">DUF2490 domain-containing protein</fullName>
    </submittedName>
</protein>
<organism evidence="2 3">
    <name type="scientific">Pedobacter alpinus</name>
    <dbReference type="NCBI Taxonomy" id="1590643"/>
    <lineage>
        <taxon>Bacteria</taxon>
        <taxon>Pseudomonadati</taxon>
        <taxon>Bacteroidota</taxon>
        <taxon>Sphingobacteriia</taxon>
        <taxon>Sphingobacteriales</taxon>
        <taxon>Sphingobacteriaceae</taxon>
        <taxon>Pedobacter</taxon>
    </lineage>
</organism>
<comment type="caution">
    <text evidence="2">The sequence shown here is derived from an EMBL/GenBank/DDBJ whole genome shotgun (WGS) entry which is preliminary data.</text>
</comment>
<dbReference type="Pfam" id="PF10677">
    <property type="entry name" value="DUF2490"/>
    <property type="match status" value="1"/>
</dbReference>
<keyword evidence="1" id="KW-0732">Signal</keyword>
<gene>
    <name evidence="2" type="ORF">ACFSSE_15745</name>
</gene>
<dbReference type="Proteomes" id="UP001597546">
    <property type="component" value="Unassembled WGS sequence"/>
</dbReference>
<name>A0ABW5TV70_9SPHI</name>
<feature type="chain" id="PRO_5047070147" evidence="1">
    <location>
        <begin position="25"/>
        <end position="232"/>
    </location>
</feature>
<evidence type="ECO:0000256" key="1">
    <source>
        <dbReference type="SAM" id="SignalP"/>
    </source>
</evidence>
<feature type="signal peptide" evidence="1">
    <location>
        <begin position="1"/>
        <end position="24"/>
    </location>
</feature>
<keyword evidence="3" id="KW-1185">Reference proteome</keyword>
<accession>A0ABW5TV70</accession>
<sequence>MIFKFSKKLLTLLALIFISQQSFAQKNDVGNWFLYLGNQKLNKKFNWHNEVQYRNYNFVGDLQQLLLRTGIGYDLSENNNNLLMGYGFIRSENYIPNTDEKIGNNEHRIYQQFITKQTFGRVNIQHRYRVEERFLESDFQLRFRYFLSLNVPLNNKKLEDKTVYLSAYNEIFIKDETPSYDRNRLYGGLGYVINKNFRVELGYLNQATQANHRNQFQIMFFNNFRYLKTNSK</sequence>
<evidence type="ECO:0000313" key="2">
    <source>
        <dbReference type="EMBL" id="MFD2733162.1"/>
    </source>
</evidence>
<dbReference type="RefSeq" id="WP_379042237.1">
    <property type="nucleotide sequence ID" value="NZ_JBHSKW010000020.1"/>
</dbReference>
<proteinExistence type="predicted"/>
<reference evidence="3" key="1">
    <citation type="journal article" date="2019" name="Int. J. Syst. Evol. Microbiol.">
        <title>The Global Catalogue of Microorganisms (GCM) 10K type strain sequencing project: providing services to taxonomists for standard genome sequencing and annotation.</title>
        <authorList>
            <consortium name="The Broad Institute Genomics Platform"/>
            <consortium name="The Broad Institute Genome Sequencing Center for Infectious Disease"/>
            <person name="Wu L."/>
            <person name="Ma J."/>
        </authorList>
    </citation>
    <scope>NUCLEOTIDE SEQUENCE [LARGE SCALE GENOMIC DNA]</scope>
    <source>
        <strain evidence="3">KCTC 42456</strain>
    </source>
</reference>
<dbReference type="InterPro" id="IPR019619">
    <property type="entry name" value="DUF2490"/>
</dbReference>
<dbReference type="EMBL" id="JBHULV010000052">
    <property type="protein sequence ID" value="MFD2733162.1"/>
    <property type="molecule type" value="Genomic_DNA"/>
</dbReference>